<gene>
    <name evidence="2 4" type="ORF">P152DRAFT_394057</name>
</gene>
<reference evidence="2 4" key="1">
    <citation type="submission" date="2020-01" db="EMBL/GenBank/DDBJ databases">
        <authorList>
            <consortium name="DOE Joint Genome Institute"/>
            <person name="Haridas S."/>
            <person name="Albert R."/>
            <person name="Binder M."/>
            <person name="Bloem J."/>
            <person name="Labutti K."/>
            <person name="Salamov A."/>
            <person name="Andreopoulos B."/>
            <person name="Baker S.E."/>
            <person name="Barry K."/>
            <person name="Bills G."/>
            <person name="Bluhm B.H."/>
            <person name="Cannon C."/>
            <person name="Castanera R."/>
            <person name="Culley D.E."/>
            <person name="Daum C."/>
            <person name="Ezra D."/>
            <person name="Gonzalez J.B."/>
            <person name="Henrissat B."/>
            <person name="Kuo A."/>
            <person name="Liang C."/>
            <person name="Lipzen A."/>
            <person name="Lutzoni F."/>
            <person name="Magnuson J."/>
            <person name="Mondo S."/>
            <person name="Nolan M."/>
            <person name="Ohm R."/>
            <person name="Pangilinan J."/>
            <person name="Park H.-J."/>
            <person name="Ramirez L."/>
            <person name="Alfaro M."/>
            <person name="Sun H."/>
            <person name="Tritt A."/>
            <person name="Yoshinaga Y."/>
            <person name="Zwiers L.-H."/>
            <person name="Turgeon B.G."/>
            <person name="Goodwin S.B."/>
            <person name="Spatafora J.W."/>
            <person name="Crous P.W."/>
            <person name="Grigoriev I.V."/>
        </authorList>
    </citation>
    <scope>NUCLEOTIDE SEQUENCE</scope>
    <source>
        <strain evidence="2 4">CBS 781.70</strain>
    </source>
</reference>
<dbReference type="EMBL" id="ML975154">
    <property type="protein sequence ID" value="KAF1814100.1"/>
    <property type="molecule type" value="Genomic_DNA"/>
</dbReference>
<dbReference type="OrthoDB" id="2687452at2759"/>
<dbReference type="InterPro" id="IPR036236">
    <property type="entry name" value="Znf_C2H2_sf"/>
</dbReference>
<dbReference type="GeneID" id="54416803"/>
<sequence>HRSDAPRFPCLHCNRYSGVNAFKRKDHLESHLRSFHGIGVTSVGYSCHHMDCKEFRLDRLHPDFKGHAFNTSSEYARHMRHIHDESPYPCPINGCSRVGGYFSKKSLVQHVKKEHPEANLDFETIVPLFQSQSRN</sequence>
<name>A0A6G1G878_9PEZI</name>
<reference evidence="4" key="3">
    <citation type="submission" date="2025-04" db="UniProtKB">
        <authorList>
            <consortium name="RefSeq"/>
        </authorList>
    </citation>
    <scope>IDENTIFICATION</scope>
    <source>
        <strain evidence="4">CBS 781.70</strain>
    </source>
</reference>
<reference evidence="4" key="2">
    <citation type="submission" date="2020-04" db="EMBL/GenBank/DDBJ databases">
        <authorList>
            <consortium name="NCBI Genome Project"/>
        </authorList>
    </citation>
    <scope>NUCLEOTIDE SEQUENCE</scope>
    <source>
        <strain evidence="4">CBS 781.70</strain>
    </source>
</reference>
<keyword evidence="3" id="KW-1185">Reference proteome</keyword>
<protein>
    <recommendedName>
        <fullName evidence="1">C2H2-type domain-containing protein</fullName>
    </recommendedName>
</protein>
<dbReference type="SMART" id="SM00355">
    <property type="entry name" value="ZnF_C2H2"/>
    <property type="match status" value="3"/>
</dbReference>
<dbReference type="Proteomes" id="UP000504638">
    <property type="component" value="Unplaced"/>
</dbReference>
<feature type="domain" description="C2H2-type" evidence="1">
    <location>
        <begin position="8"/>
        <end position="36"/>
    </location>
</feature>
<feature type="domain" description="C2H2-type" evidence="1">
    <location>
        <begin position="88"/>
        <end position="115"/>
    </location>
</feature>
<evidence type="ECO:0000313" key="2">
    <source>
        <dbReference type="EMBL" id="KAF1814100.1"/>
    </source>
</evidence>
<dbReference type="InterPro" id="IPR013087">
    <property type="entry name" value="Znf_C2H2_type"/>
</dbReference>
<dbReference type="SUPFAM" id="SSF57667">
    <property type="entry name" value="beta-beta-alpha zinc fingers"/>
    <property type="match status" value="1"/>
</dbReference>
<organism evidence="2">
    <name type="scientific">Eremomyces bilateralis CBS 781.70</name>
    <dbReference type="NCBI Taxonomy" id="1392243"/>
    <lineage>
        <taxon>Eukaryota</taxon>
        <taxon>Fungi</taxon>
        <taxon>Dikarya</taxon>
        <taxon>Ascomycota</taxon>
        <taxon>Pezizomycotina</taxon>
        <taxon>Dothideomycetes</taxon>
        <taxon>Dothideomycetes incertae sedis</taxon>
        <taxon>Eremomycetales</taxon>
        <taxon>Eremomycetaceae</taxon>
        <taxon>Eremomyces</taxon>
    </lineage>
</organism>
<dbReference type="RefSeq" id="XP_033535731.1">
    <property type="nucleotide sequence ID" value="XM_033676233.1"/>
</dbReference>
<evidence type="ECO:0000313" key="4">
    <source>
        <dbReference type="RefSeq" id="XP_033535731.1"/>
    </source>
</evidence>
<feature type="non-terminal residue" evidence="2">
    <location>
        <position position="1"/>
    </location>
</feature>
<feature type="domain" description="C2H2-type" evidence="1">
    <location>
        <begin position="45"/>
        <end position="83"/>
    </location>
</feature>
<proteinExistence type="predicted"/>
<dbReference type="Gene3D" id="3.30.160.60">
    <property type="entry name" value="Classic Zinc Finger"/>
    <property type="match status" value="1"/>
</dbReference>
<dbReference type="AlphaFoldDB" id="A0A6G1G878"/>
<evidence type="ECO:0000259" key="1">
    <source>
        <dbReference type="SMART" id="SM00355"/>
    </source>
</evidence>
<evidence type="ECO:0000313" key="3">
    <source>
        <dbReference type="Proteomes" id="UP000504638"/>
    </source>
</evidence>
<accession>A0A6G1G878</accession>